<dbReference type="AlphaFoldDB" id="A0AA88CV29"/>
<accession>A0AA88CV29</accession>
<comment type="caution">
    <text evidence="2">The sequence shown here is derived from an EMBL/GenBank/DDBJ whole genome shotgun (WGS) entry which is preliminary data.</text>
</comment>
<dbReference type="Proteomes" id="UP001187192">
    <property type="component" value="Unassembled WGS sequence"/>
</dbReference>
<evidence type="ECO:0000313" key="3">
    <source>
        <dbReference type="Proteomes" id="UP001187192"/>
    </source>
</evidence>
<evidence type="ECO:0000313" key="2">
    <source>
        <dbReference type="EMBL" id="GMN35888.1"/>
    </source>
</evidence>
<sequence>MVTNWLPTADRFLIGSNELPVGYQIVTGWLLTVNGFPIGNYYRRHITSWLSNVGNQLVTSLKLSILPALERRGVTVVRFRNCSVGQIEGERSSNSGRVLHFGEREIWQETRSPEAASKSAQSGPPAAPDLAGEADLVPRPRRGSDPSPGPIRHRRDSTLKSSGVESCWSGSRQGE</sequence>
<protein>
    <submittedName>
        <fullName evidence="2">Uncharacterized protein</fullName>
    </submittedName>
</protein>
<evidence type="ECO:0000256" key="1">
    <source>
        <dbReference type="SAM" id="MobiDB-lite"/>
    </source>
</evidence>
<feature type="region of interest" description="Disordered" evidence="1">
    <location>
        <begin position="110"/>
        <end position="175"/>
    </location>
</feature>
<organism evidence="2 3">
    <name type="scientific">Ficus carica</name>
    <name type="common">Common fig</name>
    <dbReference type="NCBI Taxonomy" id="3494"/>
    <lineage>
        <taxon>Eukaryota</taxon>
        <taxon>Viridiplantae</taxon>
        <taxon>Streptophyta</taxon>
        <taxon>Embryophyta</taxon>
        <taxon>Tracheophyta</taxon>
        <taxon>Spermatophyta</taxon>
        <taxon>Magnoliopsida</taxon>
        <taxon>eudicotyledons</taxon>
        <taxon>Gunneridae</taxon>
        <taxon>Pentapetalae</taxon>
        <taxon>rosids</taxon>
        <taxon>fabids</taxon>
        <taxon>Rosales</taxon>
        <taxon>Moraceae</taxon>
        <taxon>Ficeae</taxon>
        <taxon>Ficus</taxon>
    </lineage>
</organism>
<feature type="compositionally biased region" description="Polar residues" evidence="1">
    <location>
        <begin position="159"/>
        <end position="175"/>
    </location>
</feature>
<name>A0AA88CV29_FICCA</name>
<reference evidence="2" key="1">
    <citation type="submission" date="2023-07" db="EMBL/GenBank/DDBJ databases">
        <title>draft genome sequence of fig (Ficus carica).</title>
        <authorList>
            <person name="Takahashi T."/>
            <person name="Nishimura K."/>
        </authorList>
    </citation>
    <scope>NUCLEOTIDE SEQUENCE</scope>
</reference>
<gene>
    <name evidence="2" type="ORF">TIFTF001_005604</name>
</gene>
<dbReference type="EMBL" id="BTGU01000005">
    <property type="protein sequence ID" value="GMN35888.1"/>
    <property type="molecule type" value="Genomic_DNA"/>
</dbReference>
<keyword evidence="3" id="KW-1185">Reference proteome</keyword>
<proteinExistence type="predicted"/>